<accession>A0A7C8MVQ6</accession>
<dbReference type="Proteomes" id="UP000481861">
    <property type="component" value="Unassembled WGS sequence"/>
</dbReference>
<organism evidence="2 3">
    <name type="scientific">Massariosphaeria phaeospora</name>
    <dbReference type="NCBI Taxonomy" id="100035"/>
    <lineage>
        <taxon>Eukaryota</taxon>
        <taxon>Fungi</taxon>
        <taxon>Dikarya</taxon>
        <taxon>Ascomycota</taxon>
        <taxon>Pezizomycotina</taxon>
        <taxon>Dothideomycetes</taxon>
        <taxon>Pleosporomycetidae</taxon>
        <taxon>Pleosporales</taxon>
        <taxon>Pleosporales incertae sedis</taxon>
        <taxon>Massariosphaeria</taxon>
    </lineage>
</organism>
<name>A0A7C8MVQ6_9PLEO</name>
<keyword evidence="3" id="KW-1185">Reference proteome</keyword>
<gene>
    <name evidence="2" type="ORF">BDV95DRAFT_590362</name>
</gene>
<reference evidence="2 3" key="1">
    <citation type="submission" date="2020-01" db="EMBL/GenBank/DDBJ databases">
        <authorList>
            <consortium name="DOE Joint Genome Institute"/>
            <person name="Haridas S."/>
            <person name="Albert R."/>
            <person name="Binder M."/>
            <person name="Bloem J."/>
            <person name="Labutti K."/>
            <person name="Salamov A."/>
            <person name="Andreopoulos B."/>
            <person name="Baker S.E."/>
            <person name="Barry K."/>
            <person name="Bills G."/>
            <person name="Bluhm B.H."/>
            <person name="Cannon C."/>
            <person name="Castanera R."/>
            <person name="Culley D.E."/>
            <person name="Daum C."/>
            <person name="Ezra D."/>
            <person name="Gonzalez J.B."/>
            <person name="Henrissat B."/>
            <person name="Kuo A."/>
            <person name="Liang C."/>
            <person name="Lipzen A."/>
            <person name="Lutzoni F."/>
            <person name="Magnuson J."/>
            <person name="Mondo S."/>
            <person name="Nolan M."/>
            <person name="Ohm R."/>
            <person name="Pangilinan J."/>
            <person name="Park H.-J.H."/>
            <person name="Ramirez L."/>
            <person name="Alfaro M."/>
            <person name="Sun H."/>
            <person name="Tritt A."/>
            <person name="Yoshinaga Y."/>
            <person name="Zwiers L.-H.L."/>
            <person name="Turgeon B.G."/>
            <person name="Goodwin S.B."/>
            <person name="Spatafora J.W."/>
            <person name="Crous P.W."/>
            <person name="Grigoriev I.V."/>
        </authorList>
    </citation>
    <scope>NUCLEOTIDE SEQUENCE [LARGE SCALE GENOMIC DNA]</scope>
    <source>
        <strain evidence="2 3">CBS 611.86</strain>
    </source>
</reference>
<protein>
    <submittedName>
        <fullName evidence="2">Uncharacterized protein</fullName>
    </submittedName>
</protein>
<feature type="region of interest" description="Disordered" evidence="1">
    <location>
        <begin position="144"/>
        <end position="179"/>
    </location>
</feature>
<evidence type="ECO:0000313" key="3">
    <source>
        <dbReference type="Proteomes" id="UP000481861"/>
    </source>
</evidence>
<comment type="caution">
    <text evidence="2">The sequence shown here is derived from an EMBL/GenBank/DDBJ whole genome shotgun (WGS) entry which is preliminary data.</text>
</comment>
<evidence type="ECO:0000313" key="2">
    <source>
        <dbReference type="EMBL" id="KAF2876205.1"/>
    </source>
</evidence>
<sequence>MTSLAALPGGSSTMRTVCLACSRSRPRKKKHWSMSRPYIPTGLDQLGKSLRRAPTVDPTRWVQAALQTTAPGIERRQGTASKVEMRPSKLYKMGNGAALVQGIVDQARHPEREENTRSIKQVYSYYGIFYCGFIGQAETTCERSGSLPEYTPTRTLRGKHNIGFPDHEAHTARAQRLRN</sequence>
<dbReference type="AlphaFoldDB" id="A0A7C8MVQ6"/>
<evidence type="ECO:0000256" key="1">
    <source>
        <dbReference type="SAM" id="MobiDB-lite"/>
    </source>
</evidence>
<dbReference type="EMBL" id="JAADJZ010000003">
    <property type="protein sequence ID" value="KAF2876205.1"/>
    <property type="molecule type" value="Genomic_DNA"/>
</dbReference>
<proteinExistence type="predicted"/>